<feature type="compositionally biased region" description="Basic and acidic residues" evidence="1">
    <location>
        <begin position="252"/>
        <end position="267"/>
    </location>
</feature>
<accession>A0AAW0FWS0</accession>
<feature type="compositionally biased region" description="Basic and acidic residues" evidence="1">
    <location>
        <begin position="231"/>
        <end position="241"/>
    </location>
</feature>
<evidence type="ECO:0000313" key="3">
    <source>
        <dbReference type="EMBL" id="KAK7685356.1"/>
    </source>
</evidence>
<feature type="region of interest" description="Disordered" evidence="1">
    <location>
        <begin position="158"/>
        <end position="288"/>
    </location>
</feature>
<keyword evidence="2" id="KW-0472">Membrane</keyword>
<feature type="transmembrane region" description="Helical" evidence="2">
    <location>
        <begin position="83"/>
        <end position="106"/>
    </location>
</feature>
<evidence type="ECO:0000256" key="2">
    <source>
        <dbReference type="SAM" id="Phobius"/>
    </source>
</evidence>
<evidence type="ECO:0000313" key="4">
    <source>
        <dbReference type="Proteomes" id="UP001385951"/>
    </source>
</evidence>
<gene>
    <name evidence="3" type="ORF">QCA50_011720</name>
</gene>
<feature type="transmembrane region" description="Helical" evidence="2">
    <location>
        <begin position="6"/>
        <end position="28"/>
    </location>
</feature>
<keyword evidence="2" id="KW-0812">Transmembrane</keyword>
<dbReference type="AlphaFoldDB" id="A0AAW0FWS0"/>
<dbReference type="EMBL" id="JASBNA010000021">
    <property type="protein sequence ID" value="KAK7685356.1"/>
    <property type="molecule type" value="Genomic_DNA"/>
</dbReference>
<protein>
    <recommendedName>
        <fullName evidence="5">G-protein coupled receptors family 1 profile domain-containing protein</fullName>
    </recommendedName>
</protein>
<evidence type="ECO:0000256" key="1">
    <source>
        <dbReference type="SAM" id="MobiDB-lite"/>
    </source>
</evidence>
<sequence>MFVSAFFSFILYLMIFFRLRGNIVPKGWRLKFRRRKVFPSQAETTDSSIIAVAKMMLLYPIAYTIMILPIAVCRFADWTGHEIPFAVTIFSDSIFLLSGLVNVILFTTTRRVLPQHSVIPHRFSRSLKSQSTSSAGSKTLIDEDIDLEKSKDKFQPTYIDHDNENWAGKGTNMFKTVDSPDDDGRSDYSYPSRSNSLPTTDPVQMPVPQHNHNQHDQYDQYPHPPGVPRHSPGEDRFERVSLDSSSATSSPRFEHHHEGHDHDRSEPESPLVATDYILRSPSSAGSKL</sequence>
<keyword evidence="4" id="KW-1185">Reference proteome</keyword>
<dbReference type="Gene3D" id="1.20.1070.10">
    <property type="entry name" value="Rhodopsin 7-helix transmembrane proteins"/>
    <property type="match status" value="1"/>
</dbReference>
<keyword evidence="2" id="KW-1133">Transmembrane helix</keyword>
<feature type="transmembrane region" description="Helical" evidence="2">
    <location>
        <begin position="49"/>
        <end position="71"/>
    </location>
</feature>
<comment type="caution">
    <text evidence="3">The sequence shown here is derived from an EMBL/GenBank/DDBJ whole genome shotgun (WGS) entry which is preliminary data.</text>
</comment>
<name>A0AAW0FWS0_9APHY</name>
<dbReference type="Proteomes" id="UP001385951">
    <property type="component" value="Unassembled WGS sequence"/>
</dbReference>
<reference evidence="3 4" key="1">
    <citation type="submission" date="2022-09" db="EMBL/GenBank/DDBJ databases">
        <authorList>
            <person name="Palmer J.M."/>
        </authorList>
    </citation>
    <scope>NUCLEOTIDE SEQUENCE [LARGE SCALE GENOMIC DNA]</scope>
    <source>
        <strain evidence="3 4">DSM 7382</strain>
    </source>
</reference>
<proteinExistence type="predicted"/>
<evidence type="ECO:0008006" key="5">
    <source>
        <dbReference type="Google" id="ProtNLM"/>
    </source>
</evidence>
<organism evidence="3 4">
    <name type="scientific">Cerrena zonata</name>
    <dbReference type="NCBI Taxonomy" id="2478898"/>
    <lineage>
        <taxon>Eukaryota</taxon>
        <taxon>Fungi</taxon>
        <taxon>Dikarya</taxon>
        <taxon>Basidiomycota</taxon>
        <taxon>Agaricomycotina</taxon>
        <taxon>Agaricomycetes</taxon>
        <taxon>Polyporales</taxon>
        <taxon>Cerrenaceae</taxon>
        <taxon>Cerrena</taxon>
    </lineage>
</organism>
<feature type="compositionally biased region" description="Polar residues" evidence="1">
    <location>
        <begin position="242"/>
        <end position="251"/>
    </location>
</feature>
<feature type="compositionally biased region" description="Polar residues" evidence="1">
    <location>
        <begin position="189"/>
        <end position="202"/>
    </location>
</feature>